<gene>
    <name evidence="3" type="ORF">RM425_12135</name>
</gene>
<keyword evidence="4" id="KW-1185">Reference proteome</keyword>
<comment type="caution">
    <text evidence="3">The sequence shown here is derived from an EMBL/GenBank/DDBJ whole genome shotgun (WGS) entry which is preliminary data.</text>
</comment>
<reference evidence="4" key="1">
    <citation type="submission" date="2023-07" db="EMBL/GenBank/DDBJ databases">
        <title>30 novel species of actinomycetes from the DSMZ collection.</title>
        <authorList>
            <person name="Nouioui I."/>
        </authorList>
    </citation>
    <scope>NUCLEOTIDE SEQUENCE [LARGE SCALE GENOMIC DNA]</scope>
    <source>
        <strain evidence="4">DSM 46792</strain>
    </source>
</reference>
<proteinExistence type="predicted"/>
<dbReference type="EMBL" id="JAVREI010000007">
    <property type="protein sequence ID" value="MDT0276650.1"/>
    <property type="molecule type" value="Genomic_DNA"/>
</dbReference>
<feature type="compositionally biased region" description="Low complexity" evidence="1">
    <location>
        <begin position="1"/>
        <end position="17"/>
    </location>
</feature>
<feature type="transmembrane region" description="Helical" evidence="2">
    <location>
        <begin position="98"/>
        <end position="120"/>
    </location>
</feature>
<keyword evidence="2" id="KW-1133">Transmembrane helix</keyword>
<evidence type="ECO:0000256" key="2">
    <source>
        <dbReference type="SAM" id="Phobius"/>
    </source>
</evidence>
<keyword evidence="2" id="KW-0812">Transmembrane</keyword>
<sequence length="189" mass="20283">MAAAKRIARWRSAAASWLPPPRSPSPDGHPSTGQIDDLPDDEQLKTFDEATLALLNDEVGRRLDGQHTDLTQLDAKAGSLVAASIAASGFLLLGDQTWLTRLAAAAHVVVLLLGLASLAVRTWQQAPTPDVLLRLESTSPNQAYARIVRAKVTAFDRNVDNGAAKADWVKICTWALVLAFVLTVVSKLV</sequence>
<protein>
    <submittedName>
        <fullName evidence="3">Uncharacterized protein</fullName>
    </submittedName>
</protein>
<evidence type="ECO:0000256" key="1">
    <source>
        <dbReference type="SAM" id="MobiDB-lite"/>
    </source>
</evidence>
<keyword evidence="2" id="KW-0472">Membrane</keyword>
<evidence type="ECO:0000313" key="4">
    <source>
        <dbReference type="Proteomes" id="UP001183222"/>
    </source>
</evidence>
<dbReference type="Proteomes" id="UP001183222">
    <property type="component" value="Unassembled WGS sequence"/>
</dbReference>
<accession>A0ABU2K8Y2</accession>
<feature type="region of interest" description="Disordered" evidence="1">
    <location>
        <begin position="1"/>
        <end position="39"/>
    </location>
</feature>
<evidence type="ECO:0000313" key="3">
    <source>
        <dbReference type="EMBL" id="MDT0276650.1"/>
    </source>
</evidence>
<dbReference type="RefSeq" id="WP_311345466.1">
    <property type="nucleotide sequence ID" value="NZ_JAVREI010000007.1"/>
</dbReference>
<organism evidence="3 4">
    <name type="scientific">Blastococcus goldschmidtiae</name>
    <dbReference type="NCBI Taxonomy" id="3075546"/>
    <lineage>
        <taxon>Bacteria</taxon>
        <taxon>Bacillati</taxon>
        <taxon>Actinomycetota</taxon>
        <taxon>Actinomycetes</taxon>
        <taxon>Geodermatophilales</taxon>
        <taxon>Geodermatophilaceae</taxon>
        <taxon>Blastococcus</taxon>
    </lineage>
</organism>
<name>A0ABU2K8Y2_9ACTN</name>